<dbReference type="EMBL" id="PPEK01000004">
    <property type="protein sequence ID" value="PNV67936.1"/>
    <property type="molecule type" value="Genomic_DNA"/>
</dbReference>
<evidence type="ECO:0000313" key="1">
    <source>
        <dbReference type="EMBL" id="PNV67936.1"/>
    </source>
</evidence>
<name>A0A2K2UC96_9ACTN</name>
<accession>A0A2K2UC96</accession>
<reference evidence="2" key="1">
    <citation type="submission" date="2018-01" db="EMBL/GenBank/DDBJ databases">
        <title>Rubneribacter badeniensis gen. nov., sp. nov., and Colonibacter rubneri, gen. nov., sp. nov., WGS of new members of the Eggerthellaceae.</title>
        <authorList>
            <person name="Danylec N."/>
            <person name="Stoll D.A."/>
            <person name="Doetsch A."/>
            <person name="Kulling S.E."/>
            <person name="Huch M."/>
        </authorList>
    </citation>
    <scope>NUCLEOTIDE SEQUENCE [LARGE SCALE GENOMIC DNA]</scope>
    <source>
        <strain evidence="2">ResAG-96</strain>
    </source>
</reference>
<sequence length="187" mass="20321">MKTIRWRVEAISAPAALRPCGTCGAEARFESTGRFRVNSQKKRLDVWLIYRCATCGSVWNCAVISCGRPGGIGRERLERFMANDADLALACALDTGLLKSNGARRGRINFVVEGDVPDDGEDCCVQIEAEGLAGIRLAEVLRAKLGLARRRLADLAKEGLVTSADGMDLLAVKLRPHQVVVVRARRG</sequence>
<dbReference type="AlphaFoldDB" id="A0A2K2UC96"/>
<comment type="caution">
    <text evidence="1">The sequence shown here is derived from an EMBL/GenBank/DDBJ whole genome shotgun (WGS) entry which is preliminary data.</text>
</comment>
<evidence type="ECO:0008006" key="3">
    <source>
        <dbReference type="Google" id="ProtNLM"/>
    </source>
</evidence>
<organism evidence="1 2">
    <name type="scientific">Enteroscipio rubneri</name>
    <dbReference type="NCBI Taxonomy" id="2070686"/>
    <lineage>
        <taxon>Bacteria</taxon>
        <taxon>Bacillati</taxon>
        <taxon>Actinomycetota</taxon>
        <taxon>Coriobacteriia</taxon>
        <taxon>Eggerthellales</taxon>
        <taxon>Eggerthellaceae</taxon>
        <taxon>Enteroscipio</taxon>
    </lineage>
</organism>
<dbReference type="Pfam" id="PF06353">
    <property type="entry name" value="DUF1062"/>
    <property type="match status" value="1"/>
</dbReference>
<evidence type="ECO:0000313" key="2">
    <source>
        <dbReference type="Proteomes" id="UP000236197"/>
    </source>
</evidence>
<dbReference type="InterPro" id="IPR009412">
    <property type="entry name" value="DUF1062"/>
</dbReference>
<proteinExistence type="predicted"/>
<dbReference type="RefSeq" id="WP_103264738.1">
    <property type="nucleotide sequence ID" value="NZ_CABMLE010000004.1"/>
</dbReference>
<dbReference type="Proteomes" id="UP000236197">
    <property type="component" value="Unassembled WGS sequence"/>
</dbReference>
<gene>
    <name evidence="1" type="ORF">C2L71_05305</name>
</gene>
<protein>
    <recommendedName>
        <fullName evidence="3">DUF1062 domain-containing protein</fullName>
    </recommendedName>
</protein>
<dbReference type="OrthoDB" id="9810886at2"/>
<keyword evidence="2" id="KW-1185">Reference proteome</keyword>